<evidence type="ECO:0000256" key="1">
    <source>
        <dbReference type="SAM" id="Phobius"/>
    </source>
</evidence>
<keyword evidence="1" id="KW-0472">Membrane</keyword>
<feature type="transmembrane region" description="Helical" evidence="1">
    <location>
        <begin position="7"/>
        <end position="30"/>
    </location>
</feature>
<reference evidence="2 3" key="1">
    <citation type="submission" date="2012-01" db="EMBL/GenBank/DDBJ databases">
        <title>Improved High-Quality Draft sequence of Metallosphaera yellowstonensis MK1.</title>
        <authorList>
            <consortium name="US DOE Joint Genome Institute"/>
            <person name="Lucas S."/>
            <person name="Han J."/>
            <person name="Cheng J.-F."/>
            <person name="Goodwin L."/>
            <person name="Pitluck S."/>
            <person name="Peters L."/>
            <person name="Teshima H."/>
            <person name="Detter J.C."/>
            <person name="Han C."/>
            <person name="Tapia R."/>
            <person name="Land M."/>
            <person name="Hauser L."/>
            <person name="Kyrpides N."/>
            <person name="Kozubal M."/>
            <person name="Macur R.E."/>
            <person name="Jay Z."/>
            <person name="Inskeep W."/>
            <person name="Woyke T."/>
        </authorList>
    </citation>
    <scope>NUCLEOTIDE SEQUENCE [LARGE SCALE GENOMIC DNA]</scope>
    <source>
        <strain evidence="2 3">MK1</strain>
    </source>
</reference>
<evidence type="ECO:0000313" key="3">
    <source>
        <dbReference type="Proteomes" id="UP000003980"/>
    </source>
</evidence>
<dbReference type="AlphaFoldDB" id="H2C3R5"/>
<gene>
    <name evidence="2" type="ORF">MetMK1DRAFT_00013900</name>
</gene>
<dbReference type="EMBL" id="JH597761">
    <property type="protein sequence ID" value="EHP70886.1"/>
    <property type="molecule type" value="Genomic_DNA"/>
</dbReference>
<organism evidence="2 3">
    <name type="scientific">Metallosphaera yellowstonensis MK1</name>
    <dbReference type="NCBI Taxonomy" id="671065"/>
    <lineage>
        <taxon>Archaea</taxon>
        <taxon>Thermoproteota</taxon>
        <taxon>Thermoprotei</taxon>
        <taxon>Sulfolobales</taxon>
        <taxon>Sulfolobaceae</taxon>
        <taxon>Metallosphaera</taxon>
    </lineage>
</organism>
<keyword evidence="1" id="KW-0812">Transmembrane</keyword>
<feature type="transmembrane region" description="Helical" evidence="1">
    <location>
        <begin position="112"/>
        <end position="137"/>
    </location>
</feature>
<dbReference type="OrthoDB" id="34708at2157"/>
<sequence>MKRYFDLAVSMIHGISGLLVIVTLPISVLVSFGSKATVPSTIGLLLALYFITGLGMVYSTFRAVEEGEGFYEQARARISQYIESQPVNTPQYLYGYQNLRLLQGKRRDELKVLIVLILLSVVNQVPILNVLPMVYYLNRTVSRLRALALTSFNMGLPVNREVMRDNLALEVLTIVTNGTTLGLMTARVHSMILALGSSLPQPSPGLSQGTPSYG</sequence>
<accession>H2C3R5</accession>
<evidence type="ECO:0000313" key="2">
    <source>
        <dbReference type="EMBL" id="EHP70886.1"/>
    </source>
</evidence>
<proteinExistence type="predicted"/>
<keyword evidence="3" id="KW-1185">Reference proteome</keyword>
<keyword evidence="1" id="KW-1133">Transmembrane helix</keyword>
<protein>
    <submittedName>
        <fullName evidence="2">Uncharacterized protein</fullName>
    </submittedName>
</protein>
<name>H2C3R5_9CREN</name>
<dbReference type="RefSeq" id="WP_009071807.1">
    <property type="nucleotide sequence ID" value="NZ_JH597761.1"/>
</dbReference>
<feature type="transmembrane region" description="Helical" evidence="1">
    <location>
        <begin position="42"/>
        <end position="61"/>
    </location>
</feature>
<dbReference type="Proteomes" id="UP000003980">
    <property type="component" value="Unassembled WGS sequence"/>
</dbReference>
<dbReference type="HOGENOM" id="CLU_1269946_0_0_2"/>